<protein>
    <submittedName>
        <fullName evidence="1">Uncharacterized protein</fullName>
    </submittedName>
</protein>
<dbReference type="AlphaFoldDB" id="A0A0E9SUI6"/>
<organism evidence="1">
    <name type="scientific">Anguilla anguilla</name>
    <name type="common">European freshwater eel</name>
    <name type="synonym">Muraena anguilla</name>
    <dbReference type="NCBI Taxonomy" id="7936"/>
    <lineage>
        <taxon>Eukaryota</taxon>
        <taxon>Metazoa</taxon>
        <taxon>Chordata</taxon>
        <taxon>Craniata</taxon>
        <taxon>Vertebrata</taxon>
        <taxon>Euteleostomi</taxon>
        <taxon>Actinopterygii</taxon>
        <taxon>Neopterygii</taxon>
        <taxon>Teleostei</taxon>
        <taxon>Anguilliformes</taxon>
        <taxon>Anguillidae</taxon>
        <taxon>Anguilla</taxon>
    </lineage>
</organism>
<reference evidence="1" key="2">
    <citation type="journal article" date="2015" name="Fish Shellfish Immunol.">
        <title>Early steps in the European eel (Anguilla anguilla)-Vibrio vulnificus interaction in the gills: Role of the RtxA13 toxin.</title>
        <authorList>
            <person name="Callol A."/>
            <person name="Pajuelo D."/>
            <person name="Ebbesson L."/>
            <person name="Teles M."/>
            <person name="MacKenzie S."/>
            <person name="Amaro C."/>
        </authorList>
    </citation>
    <scope>NUCLEOTIDE SEQUENCE</scope>
</reference>
<dbReference type="EMBL" id="GBXM01063675">
    <property type="protein sequence ID" value="JAH44902.1"/>
    <property type="molecule type" value="Transcribed_RNA"/>
</dbReference>
<reference evidence="1" key="1">
    <citation type="submission" date="2014-11" db="EMBL/GenBank/DDBJ databases">
        <authorList>
            <person name="Amaro Gonzalez C."/>
        </authorList>
    </citation>
    <scope>NUCLEOTIDE SEQUENCE</scope>
</reference>
<name>A0A0E9SUI6_ANGAN</name>
<accession>A0A0E9SUI6</accession>
<evidence type="ECO:0000313" key="1">
    <source>
        <dbReference type="EMBL" id="JAH44902.1"/>
    </source>
</evidence>
<proteinExistence type="predicted"/>
<sequence length="73" mass="8180">MGSDPVVLLFLRLSQYFFTGSPTFLYTWSNLRSPVQTGTGARGLCEYFPKRCGCALFCQIVFGNVVHPTQQLN</sequence>